<dbReference type="SMART" id="SM00244">
    <property type="entry name" value="PHB"/>
    <property type="match status" value="1"/>
</dbReference>
<proteinExistence type="evidence at transcript level"/>
<organism evidence="6">
    <name type="scientific">Aedes albopictus</name>
    <name type="common">Asian tiger mosquito</name>
    <name type="synonym">Stegomyia albopicta</name>
    <dbReference type="NCBI Taxonomy" id="7160"/>
    <lineage>
        <taxon>Eukaryota</taxon>
        <taxon>Metazoa</taxon>
        <taxon>Ecdysozoa</taxon>
        <taxon>Arthropoda</taxon>
        <taxon>Hexapoda</taxon>
        <taxon>Insecta</taxon>
        <taxon>Pterygota</taxon>
        <taxon>Neoptera</taxon>
        <taxon>Endopterygota</taxon>
        <taxon>Diptera</taxon>
        <taxon>Nematocera</taxon>
        <taxon>Culicoidea</taxon>
        <taxon>Culicidae</taxon>
        <taxon>Culicinae</taxon>
        <taxon>Aedini</taxon>
        <taxon>Aedes</taxon>
        <taxon>Stegomyia</taxon>
    </lineage>
</organism>
<evidence type="ECO:0000256" key="1">
    <source>
        <dbReference type="ARBA" id="ARBA00004370"/>
    </source>
</evidence>
<name>A0A023ER67_AEDAL</name>
<dbReference type="InterPro" id="IPR001107">
    <property type="entry name" value="Band_7"/>
</dbReference>
<protein>
    <submittedName>
        <fullName evidence="6">Putative flotillin</fullName>
    </submittedName>
</protein>
<dbReference type="GO" id="GO:2000049">
    <property type="term" value="P:positive regulation of cell-cell adhesion mediated by cadherin"/>
    <property type="evidence" value="ECO:0007669"/>
    <property type="project" value="TreeGrafter"/>
</dbReference>
<dbReference type="GO" id="GO:0002020">
    <property type="term" value="F:protease binding"/>
    <property type="evidence" value="ECO:0007669"/>
    <property type="project" value="TreeGrafter"/>
</dbReference>
<dbReference type="GO" id="GO:1901890">
    <property type="term" value="P:positive regulation of cell junction assembly"/>
    <property type="evidence" value="ECO:0007669"/>
    <property type="project" value="TreeGrafter"/>
</dbReference>
<dbReference type="GO" id="GO:0045807">
    <property type="term" value="P:positive regulation of endocytosis"/>
    <property type="evidence" value="ECO:0007669"/>
    <property type="project" value="TreeGrafter"/>
</dbReference>
<evidence type="ECO:0000256" key="2">
    <source>
        <dbReference type="ARBA" id="ARBA00007161"/>
    </source>
</evidence>
<comment type="subcellular location">
    <subcellularLocation>
        <location evidence="1">Membrane</location>
    </subcellularLocation>
</comment>
<sequence>MVWGFVTCGPNEALVVSGCCHMKPLLVPGGRAFVWPSVQRVQRISLNTMTLQVESPTVYTSQGVPISVTGIAQVKIQGQNEDMLLTACEQFLGKSEAEIQHIALVTLEGHQRAIMGSMTVEEIYKDRKKFSKQVFEVASSDLVNMGITVVSYTLKDIRDEEGYLKSLGMARTAEVKRDARIGEAEARCDATIKEAIAEEQRMASRFLNDTEIAKAQRDFELKKAVYDVEVQTKKAEAFAIAAKSKAEAEQLAKKAEAWREYREAAMVDMLLDTLPKVAAEVAAPLSQAKKITMVSSGTGEVGAAKLTGEVLQIVNKIPDLVKSITGVDISRSVHAG</sequence>
<evidence type="ECO:0000259" key="5">
    <source>
        <dbReference type="SMART" id="SM00244"/>
    </source>
</evidence>
<dbReference type="GO" id="GO:0016600">
    <property type="term" value="C:flotillin complex"/>
    <property type="evidence" value="ECO:0007669"/>
    <property type="project" value="TreeGrafter"/>
</dbReference>
<feature type="domain" description="Band 7" evidence="5">
    <location>
        <begin position="87"/>
        <end position="252"/>
    </location>
</feature>
<accession>A0A023ER67</accession>
<dbReference type="Gene3D" id="3.30.479.30">
    <property type="entry name" value="Band 7 domain"/>
    <property type="match status" value="1"/>
</dbReference>
<keyword evidence="3" id="KW-0472">Membrane</keyword>
<dbReference type="AlphaFoldDB" id="A0A023ER67"/>
<dbReference type="GO" id="GO:0031410">
    <property type="term" value="C:cytoplasmic vesicle"/>
    <property type="evidence" value="ECO:0007669"/>
    <property type="project" value="TreeGrafter"/>
</dbReference>
<dbReference type="InterPro" id="IPR027705">
    <property type="entry name" value="Flotillin_fam"/>
</dbReference>
<dbReference type="VEuPathDB" id="VectorBase:AALF006715"/>
<reference evidence="6" key="1">
    <citation type="journal article" date="2014" name="PLoS Negl. Trop. Dis.">
        <title>Identification and characterization of seminal fluid proteins in the Asian tiger mosquito, Aedes albopictus.</title>
        <authorList>
            <person name="Boes K.E."/>
            <person name="Ribeiro J.M."/>
            <person name="Wong A."/>
            <person name="Harrington L.C."/>
            <person name="Wolfner M.F."/>
            <person name="Sirot L.K."/>
        </authorList>
    </citation>
    <scope>NUCLEOTIDE SEQUENCE</scope>
    <source>
        <tissue evidence="6">Reproductive organs</tissue>
    </source>
</reference>
<dbReference type="SUPFAM" id="SSF117892">
    <property type="entry name" value="Band 7/SPFH domain"/>
    <property type="match status" value="1"/>
</dbReference>
<dbReference type="GO" id="GO:0002090">
    <property type="term" value="P:regulation of receptor internalization"/>
    <property type="evidence" value="ECO:0007669"/>
    <property type="project" value="TreeGrafter"/>
</dbReference>
<dbReference type="PANTHER" id="PTHR13806:SF46">
    <property type="entry name" value="FLOTILLIN-1-RELATED"/>
    <property type="match status" value="1"/>
</dbReference>
<dbReference type="FunFam" id="3.30.479.30:FF:000003">
    <property type="entry name" value="Flotillin 2"/>
    <property type="match status" value="1"/>
</dbReference>
<dbReference type="VEuPathDB" id="VectorBase:AALF027532"/>
<dbReference type="GO" id="GO:0070528">
    <property type="term" value="P:protein kinase C signaling"/>
    <property type="evidence" value="ECO:0007669"/>
    <property type="project" value="TreeGrafter"/>
</dbReference>
<dbReference type="VEuPathDB" id="VectorBase:AALFPA_080924"/>
<dbReference type="Pfam" id="PF15975">
    <property type="entry name" value="Flot"/>
    <property type="match status" value="1"/>
</dbReference>
<comment type="similarity">
    <text evidence="2 4">Belongs to the band 7/mec-2 family. Flotillin subfamily.</text>
</comment>
<dbReference type="InterPro" id="IPR031905">
    <property type="entry name" value="Flotillin_C"/>
</dbReference>
<evidence type="ECO:0000313" key="6">
    <source>
        <dbReference type="EMBL" id="JAC11139.1"/>
    </source>
</evidence>
<evidence type="ECO:0000256" key="4">
    <source>
        <dbReference type="RuleBase" id="RU366054"/>
    </source>
</evidence>
<dbReference type="InterPro" id="IPR036013">
    <property type="entry name" value="Band_7/SPFH_dom_sf"/>
</dbReference>
<dbReference type="VEuPathDB" id="VectorBase:AALC636_026790"/>
<dbReference type="CDD" id="cd03399">
    <property type="entry name" value="SPFH_flotillin"/>
    <property type="match status" value="1"/>
</dbReference>
<dbReference type="Pfam" id="PF01145">
    <property type="entry name" value="Band_7"/>
    <property type="match status" value="1"/>
</dbReference>
<evidence type="ECO:0000256" key="3">
    <source>
        <dbReference type="ARBA" id="ARBA00023136"/>
    </source>
</evidence>
<dbReference type="EMBL" id="GAPW01002459">
    <property type="protein sequence ID" value="JAC11139.1"/>
    <property type="molecule type" value="mRNA"/>
</dbReference>
<dbReference type="PANTHER" id="PTHR13806">
    <property type="entry name" value="FLOTILLIN-RELATED"/>
    <property type="match status" value="1"/>
</dbReference>
<dbReference type="GO" id="GO:0072659">
    <property type="term" value="P:protein localization to plasma membrane"/>
    <property type="evidence" value="ECO:0007669"/>
    <property type="project" value="TreeGrafter"/>
</dbReference>